<keyword evidence="2" id="KW-0496">Mitochondrion</keyword>
<feature type="region of interest" description="Disordered" evidence="1">
    <location>
        <begin position="1"/>
        <end position="51"/>
    </location>
</feature>
<feature type="compositionally biased region" description="Basic and acidic residues" evidence="1">
    <location>
        <begin position="26"/>
        <end position="36"/>
    </location>
</feature>
<proteinExistence type="predicted"/>
<reference evidence="2" key="1">
    <citation type="submission" date="2020-02" db="EMBL/GenBank/DDBJ databases">
        <title>The first Complete mitochondrial genome of Solanum Species: genome character, comparative analysis and phylogenetic relationships.</title>
        <authorList>
            <person name="Wang Y."/>
        </authorList>
    </citation>
    <scope>NUCLEOTIDE SEQUENCE</scope>
    <source>
        <strain evidence="2">NN4</strain>
    </source>
</reference>
<accession>A0A7D7G2Y0</accession>
<evidence type="ECO:0000313" key="2">
    <source>
        <dbReference type="EMBL" id="QMQ97693.1"/>
    </source>
</evidence>
<organism evidence="2">
    <name type="scientific">Solanum aethiopicum</name>
    <name type="common">Scarlet eggplant</name>
    <name type="synonym">Solanum gilo</name>
    <dbReference type="NCBI Taxonomy" id="205524"/>
    <lineage>
        <taxon>Eukaryota</taxon>
        <taxon>Viridiplantae</taxon>
        <taxon>Streptophyta</taxon>
        <taxon>Embryophyta</taxon>
        <taxon>Tracheophyta</taxon>
        <taxon>Spermatophyta</taxon>
        <taxon>Magnoliopsida</taxon>
        <taxon>eudicotyledons</taxon>
        <taxon>Gunneridae</taxon>
        <taxon>Pentapetalae</taxon>
        <taxon>asterids</taxon>
        <taxon>lamiids</taxon>
        <taxon>Solanales</taxon>
        <taxon>Solanaceae</taxon>
        <taxon>Solanoideae</taxon>
        <taxon>Solaneae</taxon>
        <taxon>Solanum</taxon>
    </lineage>
</organism>
<dbReference type="RefSeq" id="YP_009919622.1">
    <property type="nucleotide sequence ID" value="NC_050335.1"/>
</dbReference>
<name>A0A7D7G2Y0_SOLAE</name>
<feature type="compositionally biased region" description="Basic and acidic residues" evidence="1">
    <location>
        <begin position="1"/>
        <end position="12"/>
    </location>
</feature>
<protein>
    <submittedName>
        <fullName evidence="2">Uncharacterized protein</fullName>
    </submittedName>
</protein>
<geneLocation type="mitochondrion" evidence="2"/>
<dbReference type="EMBL" id="MT122966">
    <property type="protein sequence ID" value="QMQ97693.1"/>
    <property type="molecule type" value="Genomic_DNA"/>
</dbReference>
<evidence type="ECO:0000256" key="1">
    <source>
        <dbReference type="SAM" id="MobiDB-lite"/>
    </source>
</evidence>
<gene>
    <name evidence="2" type="primary">orf109a</name>
</gene>
<dbReference type="GeneID" id="58906894"/>
<sequence>MEKEAQRSRTSEEENLLARSKKKKKGLPDDVPEKTDAVMTENEGEVPAENGLPKLSWKDMVTGNLDLHGLSDKDEFGLLTDNKDLITVSSKDSWPCLVTSAKLKESLHL</sequence>
<dbReference type="AlphaFoldDB" id="A0A7D7G2Y0"/>